<dbReference type="RefSeq" id="WP_162384218.1">
    <property type="nucleotide sequence ID" value="NZ_CP045997.1"/>
</dbReference>
<evidence type="ECO:0000313" key="3">
    <source>
        <dbReference type="Proteomes" id="UP000464577"/>
    </source>
</evidence>
<proteinExistence type="predicted"/>
<dbReference type="KEGG" id="senf:GJR95_01585"/>
<dbReference type="Gene3D" id="3.50.50.60">
    <property type="entry name" value="FAD/NAD(P)-binding domain"/>
    <property type="match status" value="1"/>
</dbReference>
<keyword evidence="3" id="KW-1185">Reference proteome</keyword>
<dbReference type="AlphaFoldDB" id="A0A6P1VQC7"/>
<dbReference type="PANTHER" id="PTHR43422">
    <property type="entry name" value="THIAMINE THIAZOLE SYNTHASE"/>
    <property type="match status" value="1"/>
</dbReference>
<sequence length="445" mass="49619">MNHTDNAQRAHAIVVGASLGGLLTARVLSNYYQKVTLVERDPVNRQPESRHGQPQTRHLHGLLPGGFQIMLDYFPDLRQALTDAGANVADFAENMVWYTHGGYRKRFDMHLPAVTMSRPLLEHLIRERVLALPAVELIDNCTVQHLTTTTDKQRITGITIQHKLSGQIKSLTANLVVDASGRGSHSSQWLKELGYEAPQTSEVTVKVGYATRIYERDPNAPGSNCWFLYTPNAPHEKHFGGIFPVEGNRWVVSVGGWHGDSAPIDEVGFTEFVRSLPMPDLYAIVSKNKPLTEPYAYKFPASLRRHYELLNHFPLGYLVLGDAISSFNPTYGQGMTSASMQAVALDNLLAAQLPDHKLAKVFFQRAAKIVDTPWQLAVGEDFRYAETVGPKPAGVGFINKYVSRVQRATLCDEVVCAAFLRVMSLLKPPTSLFHPRILWRVMTAH</sequence>
<dbReference type="InterPro" id="IPR002938">
    <property type="entry name" value="FAD-bd"/>
</dbReference>
<dbReference type="SUPFAM" id="SSF51905">
    <property type="entry name" value="FAD/NAD(P)-binding domain"/>
    <property type="match status" value="1"/>
</dbReference>
<organism evidence="2 3">
    <name type="scientific">Spirosoma endbachense</name>
    <dbReference type="NCBI Taxonomy" id="2666025"/>
    <lineage>
        <taxon>Bacteria</taxon>
        <taxon>Pseudomonadati</taxon>
        <taxon>Bacteroidota</taxon>
        <taxon>Cytophagia</taxon>
        <taxon>Cytophagales</taxon>
        <taxon>Cytophagaceae</taxon>
        <taxon>Spirosoma</taxon>
    </lineage>
</organism>
<dbReference type="GO" id="GO:0071949">
    <property type="term" value="F:FAD binding"/>
    <property type="evidence" value="ECO:0007669"/>
    <property type="project" value="InterPro"/>
</dbReference>
<dbReference type="Pfam" id="PF01494">
    <property type="entry name" value="FAD_binding_3"/>
    <property type="match status" value="1"/>
</dbReference>
<dbReference type="InterPro" id="IPR036188">
    <property type="entry name" value="FAD/NAD-bd_sf"/>
</dbReference>
<feature type="domain" description="FAD-binding" evidence="1">
    <location>
        <begin position="11"/>
        <end position="354"/>
    </location>
</feature>
<evidence type="ECO:0000313" key="2">
    <source>
        <dbReference type="EMBL" id="QHV93799.1"/>
    </source>
</evidence>
<dbReference type="Proteomes" id="UP000464577">
    <property type="component" value="Chromosome"/>
</dbReference>
<gene>
    <name evidence="2" type="ORF">GJR95_01585</name>
</gene>
<dbReference type="PANTHER" id="PTHR43422:SF3">
    <property type="entry name" value="THIAMINE THIAZOLE SYNTHASE"/>
    <property type="match status" value="1"/>
</dbReference>
<accession>A0A6P1VQC7</accession>
<name>A0A6P1VQC7_9BACT</name>
<reference evidence="2 3" key="1">
    <citation type="submission" date="2019-11" db="EMBL/GenBank/DDBJ databases">
        <title>Spirosoma endbachense sp. nov., isolated from a natural salt meadow.</title>
        <authorList>
            <person name="Rojas J."/>
            <person name="Ambika Manirajan B."/>
            <person name="Ratering S."/>
            <person name="Suarez C."/>
            <person name="Geissler-Plaum R."/>
            <person name="Schnell S."/>
        </authorList>
    </citation>
    <scope>NUCLEOTIDE SEQUENCE [LARGE SCALE GENOMIC DNA]</scope>
    <source>
        <strain evidence="2 3">I-24</strain>
    </source>
</reference>
<evidence type="ECO:0000259" key="1">
    <source>
        <dbReference type="Pfam" id="PF01494"/>
    </source>
</evidence>
<protein>
    <submittedName>
        <fullName evidence="2">FAD-binding protein</fullName>
    </submittedName>
</protein>
<dbReference type="EMBL" id="CP045997">
    <property type="protein sequence ID" value="QHV93799.1"/>
    <property type="molecule type" value="Genomic_DNA"/>
</dbReference>